<organism evidence="8 9">
    <name type="scientific">Vibrio ponticus</name>
    <dbReference type="NCBI Taxonomy" id="265668"/>
    <lineage>
        <taxon>Bacteria</taxon>
        <taxon>Pseudomonadati</taxon>
        <taxon>Pseudomonadota</taxon>
        <taxon>Gammaproteobacteria</taxon>
        <taxon>Vibrionales</taxon>
        <taxon>Vibrionaceae</taxon>
        <taxon>Vibrio</taxon>
    </lineage>
</organism>
<dbReference type="PANTHER" id="PTHR30632">
    <property type="entry name" value="MOLYBDATE-BINDING PERIPLASMIC PROTEIN"/>
    <property type="match status" value="1"/>
</dbReference>
<dbReference type="Gene3D" id="3.40.190.10">
    <property type="entry name" value="Periplasmic binding protein-like II"/>
    <property type="match status" value="2"/>
</dbReference>
<dbReference type="Proteomes" id="UP000278792">
    <property type="component" value="Unassembled WGS sequence"/>
</dbReference>
<gene>
    <name evidence="8" type="primary">modA</name>
    <name evidence="8" type="ORF">EGH82_19065</name>
</gene>
<accession>A0A3N3DV72</accession>
<dbReference type="Pfam" id="PF13531">
    <property type="entry name" value="SBP_bac_11"/>
    <property type="match status" value="1"/>
</dbReference>
<dbReference type="InterPro" id="IPR005950">
    <property type="entry name" value="ModA"/>
</dbReference>
<name>A0A3N3DV72_9VIBR</name>
<evidence type="ECO:0000256" key="1">
    <source>
        <dbReference type="ARBA" id="ARBA00009175"/>
    </source>
</evidence>
<keyword evidence="3 6" id="KW-0479">Metal-binding</keyword>
<evidence type="ECO:0000256" key="7">
    <source>
        <dbReference type="SAM" id="SignalP"/>
    </source>
</evidence>
<evidence type="ECO:0000256" key="4">
    <source>
        <dbReference type="ARBA" id="ARBA00022729"/>
    </source>
</evidence>
<dbReference type="PANTHER" id="PTHR30632:SF17">
    <property type="entry name" value="MOLYBDATE-BINDING PROTEIN MODA"/>
    <property type="match status" value="1"/>
</dbReference>
<comment type="caution">
    <text evidence="8">The sequence shown here is derived from an EMBL/GenBank/DDBJ whole genome shotgun (WGS) entry which is preliminary data.</text>
</comment>
<comment type="subunit">
    <text evidence="5">The complex is composed of two ATP-binding proteins (ModC), two transmembrane proteins (ModB) and a solute-binding protein (ModA).</text>
</comment>
<evidence type="ECO:0000313" key="8">
    <source>
        <dbReference type="EMBL" id="ROV58322.1"/>
    </source>
</evidence>
<dbReference type="GO" id="GO:0030973">
    <property type="term" value="F:molybdate ion binding"/>
    <property type="evidence" value="ECO:0007669"/>
    <property type="project" value="TreeGrafter"/>
</dbReference>
<dbReference type="NCBIfam" id="TIGR01256">
    <property type="entry name" value="modA"/>
    <property type="match status" value="1"/>
</dbReference>
<protein>
    <submittedName>
        <fullName evidence="8">Molybdate ABC transporter substrate-binding protein</fullName>
    </submittedName>
</protein>
<feature type="signal peptide" evidence="7">
    <location>
        <begin position="1"/>
        <end position="26"/>
    </location>
</feature>
<keyword evidence="4 7" id="KW-0732">Signal</keyword>
<dbReference type="GO" id="GO:0015689">
    <property type="term" value="P:molybdate ion transport"/>
    <property type="evidence" value="ECO:0007669"/>
    <property type="project" value="InterPro"/>
</dbReference>
<feature type="chain" id="PRO_5018226873" evidence="7">
    <location>
        <begin position="27"/>
        <end position="255"/>
    </location>
</feature>
<keyword evidence="2 6" id="KW-0500">Molybdenum</keyword>
<proteinExistence type="inferred from homology"/>
<dbReference type="SUPFAM" id="SSF53850">
    <property type="entry name" value="Periplasmic binding protein-like II"/>
    <property type="match status" value="1"/>
</dbReference>
<sequence>MLKITTTPLLISLLAGSALFSTTVHADDNATIRVYAASSLTNVLNQLISEYENTHSVDIVPIYGGSSSLARQIERGAPADMFISANEQWVTHLEKQGVANKQNIYDFTHNQLVVIAPQQSEIALNITEPKSWLSAIGDSRLAIGQPNAVPAGIYAKQSLQSLNLWQPLSKHLAPTKNVRVALTLVERAEAPLGIVYKSDAVVSSKVQVIHTFAASSHDPIRYPMVAITDSADVAQFTQYLMSEPAKQALSRFGFD</sequence>
<feature type="binding site" evidence="6">
    <location>
        <position position="66"/>
    </location>
    <ligand>
        <name>molybdate</name>
        <dbReference type="ChEBI" id="CHEBI:36264"/>
    </ligand>
</feature>
<evidence type="ECO:0000313" key="9">
    <source>
        <dbReference type="Proteomes" id="UP000278792"/>
    </source>
</evidence>
<dbReference type="AlphaFoldDB" id="A0A3N3DV72"/>
<dbReference type="InterPro" id="IPR050682">
    <property type="entry name" value="ModA/WtpA"/>
</dbReference>
<feature type="binding site" evidence="6">
    <location>
        <position position="178"/>
    </location>
    <ligand>
        <name>molybdate</name>
        <dbReference type="ChEBI" id="CHEBI:36264"/>
    </ligand>
</feature>
<dbReference type="FunFam" id="3.40.190.10:FF:000035">
    <property type="entry name" value="Molybdate ABC transporter substrate-binding protein"/>
    <property type="match status" value="1"/>
</dbReference>
<evidence type="ECO:0000256" key="6">
    <source>
        <dbReference type="PIRSR" id="PIRSR004846-1"/>
    </source>
</evidence>
<dbReference type="GO" id="GO:0046872">
    <property type="term" value="F:metal ion binding"/>
    <property type="evidence" value="ECO:0007669"/>
    <property type="project" value="UniProtKB-KW"/>
</dbReference>
<evidence type="ECO:0000256" key="3">
    <source>
        <dbReference type="ARBA" id="ARBA00022723"/>
    </source>
</evidence>
<dbReference type="EMBL" id="RKIK01000083">
    <property type="protein sequence ID" value="ROV58322.1"/>
    <property type="molecule type" value="Genomic_DNA"/>
</dbReference>
<dbReference type="RefSeq" id="WP_123783260.1">
    <property type="nucleotide sequence ID" value="NZ_RKIK01000083.1"/>
</dbReference>
<feature type="binding site" evidence="6">
    <location>
        <position position="39"/>
    </location>
    <ligand>
        <name>molybdate</name>
        <dbReference type="ChEBI" id="CHEBI:36264"/>
    </ligand>
</feature>
<reference evidence="8 9" key="1">
    <citation type="submission" date="2018-11" db="EMBL/GenBank/DDBJ databases">
        <title>Vibrio ponticus strain CAIM 1751 pathogenic for the snapper Lutjanus guttatus.</title>
        <authorList>
            <person name="Soto-Rodriguez S."/>
            <person name="Lozano-Olvera R."/>
            <person name="Gomez-Gil B."/>
        </authorList>
    </citation>
    <scope>NUCLEOTIDE SEQUENCE [LARGE SCALE GENOMIC DNA]</scope>
    <source>
        <strain evidence="8 9">CAIM 1751</strain>
    </source>
</reference>
<dbReference type="PIRSF" id="PIRSF004846">
    <property type="entry name" value="ModA"/>
    <property type="match status" value="1"/>
</dbReference>
<evidence type="ECO:0000256" key="5">
    <source>
        <dbReference type="ARBA" id="ARBA00062515"/>
    </source>
</evidence>
<feature type="binding site" evidence="6">
    <location>
        <position position="151"/>
    </location>
    <ligand>
        <name>molybdate</name>
        <dbReference type="ChEBI" id="CHEBI:36264"/>
    </ligand>
</feature>
<feature type="binding site" evidence="6">
    <location>
        <position position="196"/>
    </location>
    <ligand>
        <name>molybdate</name>
        <dbReference type="ChEBI" id="CHEBI:36264"/>
    </ligand>
</feature>
<dbReference type="GO" id="GO:0030288">
    <property type="term" value="C:outer membrane-bounded periplasmic space"/>
    <property type="evidence" value="ECO:0007669"/>
    <property type="project" value="TreeGrafter"/>
</dbReference>
<comment type="similarity">
    <text evidence="1">Belongs to the bacterial solute-binding protein ModA family.</text>
</comment>
<evidence type="ECO:0000256" key="2">
    <source>
        <dbReference type="ARBA" id="ARBA00022505"/>
    </source>
</evidence>
<dbReference type="GO" id="GO:1901359">
    <property type="term" value="F:tungstate binding"/>
    <property type="evidence" value="ECO:0007669"/>
    <property type="project" value="UniProtKB-ARBA"/>
</dbReference>